<evidence type="ECO:0000313" key="3">
    <source>
        <dbReference type="Proteomes" id="UP000076660"/>
    </source>
</evidence>
<reference evidence="2 3" key="1">
    <citation type="submission" date="2016-12" db="EMBL/GenBank/DDBJ databases">
        <title>Amycolatopsis keratiniphila subsp. keratiniphila genome sequencing and assembly.</title>
        <authorList>
            <person name="Mayilraj S."/>
            <person name="Kaur N."/>
        </authorList>
    </citation>
    <scope>NUCLEOTIDE SEQUENCE [LARGE SCALE GENOMIC DNA]</scope>
    <source>
        <strain evidence="2 3">DSM 44409</strain>
    </source>
</reference>
<sequence length="106" mass="11819">MGVAAALVFGGTGVANAATEADNYQCGDHRYRDNTAKICWSWQDSGKGDGTFDGRYIVASYTGRPSFWVSLDGKPDMFDPRVGHVYRQKRTVQFRICNIACSDWKQ</sequence>
<dbReference type="Proteomes" id="UP000076660">
    <property type="component" value="Unassembled WGS sequence"/>
</dbReference>
<feature type="chain" id="PRO_5010745503" description="Secreted protein" evidence="1">
    <location>
        <begin position="18"/>
        <end position="106"/>
    </location>
</feature>
<accession>A0A1W2LWV9</accession>
<evidence type="ECO:0000256" key="1">
    <source>
        <dbReference type="SAM" id="SignalP"/>
    </source>
</evidence>
<dbReference type="EMBL" id="LQMT02000012">
    <property type="protein sequence ID" value="ONF71376.1"/>
    <property type="molecule type" value="Genomic_DNA"/>
</dbReference>
<organism evidence="2 3">
    <name type="scientific">Amycolatopsis keratiniphila subsp. keratiniphila</name>
    <dbReference type="NCBI Taxonomy" id="227715"/>
    <lineage>
        <taxon>Bacteria</taxon>
        <taxon>Bacillati</taxon>
        <taxon>Actinomycetota</taxon>
        <taxon>Actinomycetes</taxon>
        <taxon>Pseudonocardiales</taxon>
        <taxon>Pseudonocardiaceae</taxon>
        <taxon>Amycolatopsis</taxon>
        <taxon>Amycolatopsis japonica group</taxon>
    </lineage>
</organism>
<protein>
    <recommendedName>
        <fullName evidence="4">Secreted protein</fullName>
    </recommendedName>
</protein>
<feature type="signal peptide" evidence="1">
    <location>
        <begin position="1"/>
        <end position="17"/>
    </location>
</feature>
<gene>
    <name evidence="2" type="ORF">AVR91_0211870</name>
</gene>
<dbReference type="AlphaFoldDB" id="A0A1W2LWV9"/>
<proteinExistence type="predicted"/>
<keyword evidence="1" id="KW-0732">Signal</keyword>
<name>A0A1W2LWV9_9PSEU</name>
<evidence type="ECO:0008006" key="4">
    <source>
        <dbReference type="Google" id="ProtNLM"/>
    </source>
</evidence>
<evidence type="ECO:0000313" key="2">
    <source>
        <dbReference type="EMBL" id="ONF71376.1"/>
    </source>
</evidence>
<comment type="caution">
    <text evidence="2">The sequence shown here is derived from an EMBL/GenBank/DDBJ whole genome shotgun (WGS) entry which is preliminary data.</text>
</comment>